<reference evidence="2 3" key="1">
    <citation type="submission" date="2018-08" db="EMBL/GenBank/DDBJ databases">
        <title>Henriciella mobilis sp. nov., isolated from seawater.</title>
        <authorList>
            <person name="Cheng H."/>
            <person name="Wu Y.-H."/>
            <person name="Xu X.-W."/>
            <person name="Guo L.-L."/>
        </authorList>
    </citation>
    <scope>NUCLEOTIDE SEQUENCE [LARGE SCALE GENOMIC DNA]</scope>
    <source>
        <strain evidence="2 3">CCUG67844</strain>
    </source>
</reference>
<evidence type="ECO:0000313" key="2">
    <source>
        <dbReference type="EMBL" id="RIJ31360.1"/>
    </source>
</evidence>
<dbReference type="InterPro" id="IPR018037">
    <property type="entry name" value="FixH_proteobacterial"/>
</dbReference>
<dbReference type="InterPro" id="IPR008620">
    <property type="entry name" value="FixH"/>
</dbReference>
<comment type="caution">
    <text evidence="2">The sequence shown here is derived from an EMBL/GenBank/DDBJ whole genome shotgun (WGS) entry which is preliminary data.</text>
</comment>
<evidence type="ECO:0000313" key="3">
    <source>
        <dbReference type="Proteomes" id="UP000265845"/>
    </source>
</evidence>
<feature type="transmembrane region" description="Helical" evidence="1">
    <location>
        <begin position="20"/>
        <end position="43"/>
    </location>
</feature>
<dbReference type="PIRSF" id="PIRSF011386">
    <property type="entry name" value="FixH"/>
    <property type="match status" value="1"/>
</dbReference>
<dbReference type="OrthoDB" id="1495896at2"/>
<keyword evidence="3" id="KW-1185">Reference proteome</keyword>
<keyword evidence="1" id="KW-0472">Membrane</keyword>
<protein>
    <submittedName>
        <fullName evidence="2">Nitrogen fixation protein FixH</fullName>
    </submittedName>
</protein>
<dbReference type="Pfam" id="PF05751">
    <property type="entry name" value="FixH"/>
    <property type="match status" value="1"/>
</dbReference>
<organism evidence="2 3">
    <name type="scientific">Henriciella algicola</name>
    <dbReference type="NCBI Taxonomy" id="1608422"/>
    <lineage>
        <taxon>Bacteria</taxon>
        <taxon>Pseudomonadati</taxon>
        <taxon>Pseudomonadota</taxon>
        <taxon>Alphaproteobacteria</taxon>
        <taxon>Hyphomonadales</taxon>
        <taxon>Hyphomonadaceae</taxon>
        <taxon>Henriciella</taxon>
    </lineage>
</organism>
<dbReference type="Proteomes" id="UP000265845">
    <property type="component" value="Unassembled WGS sequence"/>
</dbReference>
<accession>A0A399RI55</accession>
<keyword evidence="1" id="KW-0812">Transmembrane</keyword>
<gene>
    <name evidence="2" type="ORF">D1222_03630</name>
</gene>
<keyword evidence="1" id="KW-1133">Transmembrane helix</keyword>
<name>A0A399RI55_9PROT</name>
<proteinExistence type="predicted"/>
<dbReference type="RefSeq" id="WP_119452856.1">
    <property type="nucleotide sequence ID" value="NZ_QWGA01000003.1"/>
</dbReference>
<dbReference type="AlphaFoldDB" id="A0A399RI55"/>
<sequence length="168" mass="18048">MTTATLIDAPRERQLKGWHVLLIMLAFFGVMFTVNGFFLYSAITSFPGEDVEKSYLQGLNYNQTLEARRAQAELGWTVRAGLSGLEAVAVQVADADGAPVGGLSVEAKLRRLATGAQDVTVSLTAAGAPGLYRADLPELESGQWEMIVTATDMSGDVTIEARKDVRVP</sequence>
<evidence type="ECO:0000256" key="1">
    <source>
        <dbReference type="SAM" id="Phobius"/>
    </source>
</evidence>
<dbReference type="EMBL" id="QWGA01000003">
    <property type="protein sequence ID" value="RIJ31360.1"/>
    <property type="molecule type" value="Genomic_DNA"/>
</dbReference>